<name>A0ABP8M0Q0_9BACT</name>
<keyword evidence="1" id="KW-0808">Transferase</keyword>
<dbReference type="Gene3D" id="3.40.50.2000">
    <property type="entry name" value="Glycogen Phosphorylase B"/>
    <property type="match status" value="2"/>
</dbReference>
<gene>
    <name evidence="3" type="ORF">GCM10023188_41240</name>
</gene>
<sequence>MTDDAFKPNRLSKYLEKLTYSTHQHALFVSNAAFSDYNAHINLSGKASVLYNFIREEYYKAVAQKANFGGDKFKLVSVGNLRPQKGYLFLIKCLKALDGYNISLDIYGEGSQRGELETYIEVNGVKNVRLMGSHPQPWMILKEYDAFVLATQYEGFCLAMAEAMAVGLPCIVPAIDALVEISGNKQLYFDLNDHQDCIEKIMELYQQEMQVKHYSKLAYQHATRFSKAVHIEQLVGFYEAELKAAK</sequence>
<dbReference type="Proteomes" id="UP001500552">
    <property type="component" value="Unassembled WGS sequence"/>
</dbReference>
<proteinExistence type="predicted"/>
<protein>
    <recommendedName>
        <fullName evidence="2">Glycosyl transferase family 1 domain-containing protein</fullName>
    </recommendedName>
</protein>
<keyword evidence="4" id="KW-1185">Reference proteome</keyword>
<dbReference type="PANTHER" id="PTHR46401:SF2">
    <property type="entry name" value="GLYCOSYLTRANSFERASE WBBK-RELATED"/>
    <property type="match status" value="1"/>
</dbReference>
<dbReference type="InterPro" id="IPR001296">
    <property type="entry name" value="Glyco_trans_1"/>
</dbReference>
<evidence type="ECO:0000313" key="3">
    <source>
        <dbReference type="EMBL" id="GAA4442030.1"/>
    </source>
</evidence>
<evidence type="ECO:0000313" key="4">
    <source>
        <dbReference type="Proteomes" id="UP001500552"/>
    </source>
</evidence>
<comment type="caution">
    <text evidence="3">The sequence shown here is derived from an EMBL/GenBank/DDBJ whole genome shotgun (WGS) entry which is preliminary data.</text>
</comment>
<evidence type="ECO:0000256" key="1">
    <source>
        <dbReference type="ARBA" id="ARBA00022679"/>
    </source>
</evidence>
<dbReference type="SUPFAM" id="SSF53756">
    <property type="entry name" value="UDP-Glycosyltransferase/glycogen phosphorylase"/>
    <property type="match status" value="1"/>
</dbReference>
<evidence type="ECO:0000259" key="2">
    <source>
        <dbReference type="Pfam" id="PF00534"/>
    </source>
</evidence>
<dbReference type="Pfam" id="PF00534">
    <property type="entry name" value="Glycos_transf_1"/>
    <property type="match status" value="1"/>
</dbReference>
<dbReference type="EMBL" id="BAABHC010000029">
    <property type="protein sequence ID" value="GAA4442030.1"/>
    <property type="molecule type" value="Genomic_DNA"/>
</dbReference>
<dbReference type="PANTHER" id="PTHR46401">
    <property type="entry name" value="GLYCOSYLTRANSFERASE WBBK-RELATED"/>
    <property type="match status" value="1"/>
</dbReference>
<reference evidence="4" key="1">
    <citation type="journal article" date="2019" name="Int. J. Syst. Evol. Microbiol.">
        <title>The Global Catalogue of Microorganisms (GCM) 10K type strain sequencing project: providing services to taxonomists for standard genome sequencing and annotation.</title>
        <authorList>
            <consortium name="The Broad Institute Genomics Platform"/>
            <consortium name="The Broad Institute Genome Sequencing Center for Infectious Disease"/>
            <person name="Wu L."/>
            <person name="Ma J."/>
        </authorList>
    </citation>
    <scope>NUCLEOTIDE SEQUENCE [LARGE SCALE GENOMIC DNA]</scope>
    <source>
        <strain evidence="4">JCM 17926</strain>
    </source>
</reference>
<organism evidence="3 4">
    <name type="scientific">Pontibacter saemangeumensis</name>
    <dbReference type="NCBI Taxonomy" id="1084525"/>
    <lineage>
        <taxon>Bacteria</taxon>
        <taxon>Pseudomonadati</taxon>
        <taxon>Bacteroidota</taxon>
        <taxon>Cytophagia</taxon>
        <taxon>Cytophagales</taxon>
        <taxon>Hymenobacteraceae</taxon>
        <taxon>Pontibacter</taxon>
    </lineage>
</organism>
<feature type="domain" description="Glycosyl transferase family 1" evidence="2">
    <location>
        <begin position="64"/>
        <end position="219"/>
    </location>
</feature>
<accession>A0ABP8M0Q0</accession>